<dbReference type="Pfam" id="PF25917">
    <property type="entry name" value="BSH_RND"/>
    <property type="match status" value="1"/>
</dbReference>
<proteinExistence type="inferred from homology"/>
<dbReference type="AlphaFoldDB" id="A0A5J5G7X0"/>
<evidence type="ECO:0000256" key="2">
    <source>
        <dbReference type="ARBA" id="ARBA00009477"/>
    </source>
</evidence>
<protein>
    <submittedName>
        <fullName evidence="10">Efflux RND transporter periplasmic adaptor subunit</fullName>
    </submittedName>
</protein>
<keyword evidence="11" id="KW-1185">Reference proteome</keyword>
<dbReference type="Gene3D" id="6.10.140.1990">
    <property type="match status" value="1"/>
</dbReference>
<dbReference type="GO" id="GO:1990195">
    <property type="term" value="C:macrolide transmembrane transporter complex"/>
    <property type="evidence" value="ECO:0007669"/>
    <property type="project" value="InterPro"/>
</dbReference>
<reference evidence="10 11" key="1">
    <citation type="submission" date="2019-09" db="EMBL/GenBank/DDBJ databases">
        <authorList>
            <person name="Li Y."/>
        </authorList>
    </citation>
    <scope>NUCLEOTIDE SEQUENCE [LARGE SCALE GENOMIC DNA]</scope>
    <source>
        <strain evidence="10 11">L3-3HA</strain>
    </source>
</reference>
<feature type="domain" description="Multidrug resistance protein MdtA-like alpha-helical hairpin" evidence="6">
    <location>
        <begin position="109"/>
        <end position="185"/>
    </location>
</feature>
<dbReference type="RefSeq" id="WP_150433491.1">
    <property type="nucleotide sequence ID" value="NZ_VYKJ01000001.1"/>
</dbReference>
<dbReference type="InterPro" id="IPR058627">
    <property type="entry name" value="MdtA-like_C"/>
</dbReference>
<evidence type="ECO:0000313" key="9">
    <source>
        <dbReference type="EMBL" id="KAA9002520.1"/>
    </source>
</evidence>
<name>A0A5J5G7X0_9GAMM</name>
<dbReference type="Proteomes" id="UP000335415">
    <property type="component" value="Unassembled WGS sequence"/>
</dbReference>
<dbReference type="GO" id="GO:0019898">
    <property type="term" value="C:extrinsic component of membrane"/>
    <property type="evidence" value="ECO:0007669"/>
    <property type="project" value="InterPro"/>
</dbReference>
<evidence type="ECO:0000256" key="3">
    <source>
        <dbReference type="ARBA" id="ARBA00022448"/>
    </source>
</evidence>
<dbReference type="Gene3D" id="2.40.30.170">
    <property type="match status" value="1"/>
</dbReference>
<dbReference type="PANTHER" id="PTHR30469">
    <property type="entry name" value="MULTIDRUG RESISTANCE PROTEIN MDTA"/>
    <property type="match status" value="1"/>
</dbReference>
<dbReference type="PANTHER" id="PTHR30469:SF33">
    <property type="entry name" value="SLR1207 PROTEIN"/>
    <property type="match status" value="1"/>
</dbReference>
<evidence type="ECO:0000313" key="10">
    <source>
        <dbReference type="EMBL" id="KAA9003192.1"/>
    </source>
</evidence>
<comment type="subcellular location">
    <subcellularLocation>
        <location evidence="1">Cell envelope</location>
    </subcellularLocation>
</comment>
<feature type="compositionally biased region" description="Low complexity" evidence="5">
    <location>
        <begin position="268"/>
        <end position="290"/>
    </location>
</feature>
<dbReference type="InterPro" id="IPR058625">
    <property type="entry name" value="MdtA-like_BSH"/>
</dbReference>
<dbReference type="InterPro" id="IPR006143">
    <property type="entry name" value="RND_pump_MFP"/>
</dbReference>
<dbReference type="NCBIfam" id="TIGR01730">
    <property type="entry name" value="RND_mfp"/>
    <property type="match status" value="1"/>
</dbReference>
<feature type="domain" description="Multidrug resistance protein MdtA-like barrel-sandwich hybrid" evidence="7">
    <location>
        <begin position="62"/>
        <end position="215"/>
    </location>
</feature>
<organism evidence="10 11">
    <name type="scientific">Affinibrenneria salicis</name>
    <dbReference type="NCBI Taxonomy" id="2590031"/>
    <lineage>
        <taxon>Bacteria</taxon>
        <taxon>Pseudomonadati</taxon>
        <taxon>Pseudomonadota</taxon>
        <taxon>Gammaproteobacteria</taxon>
        <taxon>Enterobacterales</taxon>
        <taxon>Pectobacteriaceae</taxon>
        <taxon>Affinibrenneria</taxon>
    </lineage>
</organism>
<gene>
    <name evidence="9" type="ORF">FJU30_00495</name>
    <name evidence="10" type="ORF">FJU30_04270</name>
</gene>
<dbReference type="EMBL" id="VYKJ01000001">
    <property type="protein sequence ID" value="KAA9003192.1"/>
    <property type="molecule type" value="Genomic_DNA"/>
</dbReference>
<dbReference type="SUPFAM" id="SSF111369">
    <property type="entry name" value="HlyD-like secretion proteins"/>
    <property type="match status" value="1"/>
</dbReference>
<dbReference type="GO" id="GO:1990961">
    <property type="term" value="P:xenobiotic detoxification by transmembrane export across the plasma membrane"/>
    <property type="evidence" value="ECO:0007669"/>
    <property type="project" value="InterPro"/>
</dbReference>
<keyword evidence="4" id="KW-0175">Coiled coil</keyword>
<evidence type="ECO:0000259" key="8">
    <source>
        <dbReference type="Pfam" id="PF25967"/>
    </source>
</evidence>
<accession>A0A5J5G7X0</accession>
<dbReference type="Pfam" id="PF25967">
    <property type="entry name" value="RND-MFP_C"/>
    <property type="match status" value="1"/>
</dbReference>
<comment type="caution">
    <text evidence="10">The sequence shown here is derived from an EMBL/GenBank/DDBJ whole genome shotgun (WGS) entry which is preliminary data.</text>
</comment>
<dbReference type="InterPro" id="IPR030190">
    <property type="entry name" value="MacA_alpha-hairpin_sf"/>
</dbReference>
<evidence type="ECO:0000313" key="11">
    <source>
        <dbReference type="Proteomes" id="UP000335415"/>
    </source>
</evidence>
<keyword evidence="3" id="KW-0813">Transport</keyword>
<dbReference type="EMBL" id="VYKJ01000001">
    <property type="protein sequence ID" value="KAA9002520.1"/>
    <property type="molecule type" value="Genomic_DNA"/>
</dbReference>
<dbReference type="Pfam" id="PF25876">
    <property type="entry name" value="HH_MFP_RND"/>
    <property type="match status" value="1"/>
</dbReference>
<evidence type="ECO:0000259" key="6">
    <source>
        <dbReference type="Pfam" id="PF25876"/>
    </source>
</evidence>
<dbReference type="GO" id="GO:0030313">
    <property type="term" value="C:cell envelope"/>
    <property type="evidence" value="ECO:0007669"/>
    <property type="project" value="UniProtKB-SubCell"/>
</dbReference>
<evidence type="ECO:0000256" key="1">
    <source>
        <dbReference type="ARBA" id="ARBA00004196"/>
    </source>
</evidence>
<dbReference type="GO" id="GO:0015562">
    <property type="term" value="F:efflux transmembrane transporter activity"/>
    <property type="evidence" value="ECO:0007669"/>
    <property type="project" value="TreeGrafter"/>
</dbReference>
<evidence type="ECO:0000256" key="5">
    <source>
        <dbReference type="SAM" id="MobiDB-lite"/>
    </source>
</evidence>
<dbReference type="GO" id="GO:1990281">
    <property type="term" value="C:efflux pump complex"/>
    <property type="evidence" value="ECO:0007669"/>
    <property type="project" value="TreeGrafter"/>
</dbReference>
<dbReference type="Gene3D" id="2.40.420.20">
    <property type="match status" value="1"/>
</dbReference>
<dbReference type="InterPro" id="IPR058624">
    <property type="entry name" value="MdtA-like_HH"/>
</dbReference>
<evidence type="ECO:0000256" key="4">
    <source>
        <dbReference type="ARBA" id="ARBA00023054"/>
    </source>
</evidence>
<evidence type="ECO:0000259" key="7">
    <source>
        <dbReference type="Pfam" id="PF25917"/>
    </source>
</evidence>
<feature type="region of interest" description="Disordered" evidence="5">
    <location>
        <begin position="267"/>
        <end position="290"/>
    </location>
</feature>
<sequence>MPSRLLSPRRSLVVLCLILLAILLYVIFAPSTAQPDYITARAEVRDLEQTVLADGTIEAQKLVSVGAQATGQIKTLHVALGDKVTKGQLIAEIDDLTQQNAFKDSEAALKNIQAQRNARLATLRNNQLNWQRQQRLAARGLGARIDFDSAQAELDVTQAEISALDAQIVQAQIAVNTAQVNLGYTRIVSPMDGTVVAIPVEEGQTVNAAQSTPTIAKVANLDTVTVEAQISEADVIKVKTGMPVWFTILGDPAQRYHATLRAIEPAPDSISSDSSSSSSSSSTSSSSTSSSAIYYNGLFDVDNPQGTLRISMTAQVYILLNSVKDAVVVPATALDAFGPHATLQVVDDQGRIEQRNVTVGLNDNVYTQIVSGLKAGENVIVSRLSPQSDASAPRRPGPPMRL</sequence>
<feature type="domain" description="Multidrug resistance protein MdtA-like C-terminal permuted SH3" evidence="8">
    <location>
        <begin position="325"/>
        <end position="384"/>
    </location>
</feature>
<dbReference type="Gene3D" id="2.40.50.100">
    <property type="match status" value="1"/>
</dbReference>
<dbReference type="OrthoDB" id="9791520at2"/>
<comment type="similarity">
    <text evidence="2">Belongs to the membrane fusion protein (MFP) (TC 8.A.1) family.</text>
</comment>